<evidence type="ECO:0000256" key="7">
    <source>
        <dbReference type="ARBA" id="ARBA00022927"/>
    </source>
</evidence>
<evidence type="ECO:0000256" key="2">
    <source>
        <dbReference type="ARBA" id="ARBA00006555"/>
    </source>
</evidence>
<comment type="caution">
    <text evidence="12">The sequence shown here is derived from an EMBL/GenBank/DDBJ whole genome shotgun (WGS) entry which is preliminary data.</text>
</comment>
<proteinExistence type="inferred from homology"/>
<dbReference type="STRING" id="296218.AWN68_12620"/>
<evidence type="ECO:0000256" key="5">
    <source>
        <dbReference type="ARBA" id="ARBA00022519"/>
    </source>
</evidence>
<dbReference type="Pfam" id="PF03544">
    <property type="entry name" value="TonB_C"/>
    <property type="match status" value="1"/>
</dbReference>
<evidence type="ECO:0000256" key="1">
    <source>
        <dbReference type="ARBA" id="ARBA00004383"/>
    </source>
</evidence>
<feature type="domain" description="TonB C-terminal" evidence="11">
    <location>
        <begin position="152"/>
        <end position="243"/>
    </location>
</feature>
<dbReference type="EMBL" id="LRDB01000002">
    <property type="protein sequence ID" value="KYG82631.1"/>
    <property type="molecule type" value="Genomic_DNA"/>
</dbReference>
<feature type="signal peptide" evidence="10">
    <location>
        <begin position="1"/>
        <end position="19"/>
    </location>
</feature>
<comment type="similarity">
    <text evidence="2">Belongs to the TonB family.</text>
</comment>
<dbReference type="InterPro" id="IPR006260">
    <property type="entry name" value="TonB/TolA_C"/>
</dbReference>
<dbReference type="NCBIfam" id="TIGR01352">
    <property type="entry name" value="tonB_Cterm"/>
    <property type="match status" value="1"/>
</dbReference>
<dbReference type="GO" id="GO:0031992">
    <property type="term" value="F:energy transducer activity"/>
    <property type="evidence" value="ECO:0007669"/>
    <property type="project" value="TreeGrafter"/>
</dbReference>
<keyword evidence="3" id="KW-0813">Transport</keyword>
<evidence type="ECO:0000256" key="8">
    <source>
        <dbReference type="ARBA" id="ARBA00022989"/>
    </source>
</evidence>
<feature type="chain" id="PRO_5007575292" description="TonB C-terminal domain-containing protein" evidence="10">
    <location>
        <begin position="20"/>
        <end position="243"/>
    </location>
</feature>
<accession>A0A150XV50</accession>
<gene>
    <name evidence="12" type="ORF">AWN68_12620</name>
</gene>
<reference evidence="12 13" key="1">
    <citation type="submission" date="2016-01" db="EMBL/GenBank/DDBJ databases">
        <title>Genome sequencing of Roseivirga echinicomitans KMM 6058.</title>
        <authorList>
            <person name="Selvaratnam C."/>
            <person name="Thevarajoo S."/>
            <person name="Goh K.M."/>
            <person name="Ee R."/>
            <person name="Chan K.-G."/>
            <person name="Chong C.S."/>
        </authorList>
    </citation>
    <scope>NUCLEOTIDE SEQUENCE [LARGE SCALE GENOMIC DNA]</scope>
    <source>
        <strain evidence="12 13">KMM 6058</strain>
    </source>
</reference>
<sequence>MFRATLSLLSLLLCFSAFSQEVDTVYYNQKDKVVDKNDASIFRYNVTSTIEKNSSIHRYLKDGTLLERLNLVKKKKEGDYYSLDLTDSIQTTGMYKKNVKVDKWTSEDLRNGHTFIDIYDMEGILISKESILSPDIRIYEMDDLDTHPSYKTGEDGWNKHLMQNLKYPVEARRSGAQGEIKLRLTILSSGKVAKVEVQNSGFNMYLAREALRVAQIPEDWNPGIKEDKAVNSYMDLKIVFKLG</sequence>
<keyword evidence="4" id="KW-1003">Cell membrane</keyword>
<evidence type="ECO:0000256" key="10">
    <source>
        <dbReference type="SAM" id="SignalP"/>
    </source>
</evidence>
<dbReference type="GO" id="GO:0055085">
    <property type="term" value="P:transmembrane transport"/>
    <property type="evidence" value="ECO:0007669"/>
    <property type="project" value="InterPro"/>
</dbReference>
<evidence type="ECO:0000256" key="3">
    <source>
        <dbReference type="ARBA" id="ARBA00022448"/>
    </source>
</evidence>
<dbReference type="Gene3D" id="3.30.1150.10">
    <property type="match status" value="1"/>
</dbReference>
<dbReference type="PANTHER" id="PTHR33446:SF2">
    <property type="entry name" value="PROTEIN TONB"/>
    <property type="match status" value="1"/>
</dbReference>
<dbReference type="InterPro" id="IPR051045">
    <property type="entry name" value="TonB-dependent_transducer"/>
</dbReference>
<comment type="subcellular location">
    <subcellularLocation>
        <location evidence="1">Cell inner membrane</location>
        <topology evidence="1">Single-pass membrane protein</topology>
        <orientation evidence="1">Periplasmic side</orientation>
    </subcellularLocation>
</comment>
<dbReference type="AlphaFoldDB" id="A0A150XV50"/>
<protein>
    <recommendedName>
        <fullName evidence="11">TonB C-terminal domain-containing protein</fullName>
    </recommendedName>
</protein>
<keyword evidence="10" id="KW-0732">Signal</keyword>
<dbReference type="RefSeq" id="WP_068411517.1">
    <property type="nucleotide sequence ID" value="NZ_LRDB01000002.1"/>
</dbReference>
<keyword evidence="13" id="KW-1185">Reference proteome</keyword>
<organism evidence="12 13">
    <name type="scientific">Roseivirga echinicomitans</name>
    <dbReference type="NCBI Taxonomy" id="296218"/>
    <lineage>
        <taxon>Bacteria</taxon>
        <taxon>Pseudomonadati</taxon>
        <taxon>Bacteroidota</taxon>
        <taxon>Cytophagia</taxon>
        <taxon>Cytophagales</taxon>
        <taxon>Roseivirgaceae</taxon>
        <taxon>Roseivirga</taxon>
    </lineage>
</organism>
<dbReference type="PROSITE" id="PS52015">
    <property type="entry name" value="TONB_CTD"/>
    <property type="match status" value="1"/>
</dbReference>
<evidence type="ECO:0000256" key="6">
    <source>
        <dbReference type="ARBA" id="ARBA00022692"/>
    </source>
</evidence>
<keyword evidence="9" id="KW-0472">Membrane</keyword>
<dbReference type="Proteomes" id="UP000075615">
    <property type="component" value="Unassembled WGS sequence"/>
</dbReference>
<dbReference type="SUPFAM" id="SSF74653">
    <property type="entry name" value="TolA/TonB C-terminal domain"/>
    <property type="match status" value="1"/>
</dbReference>
<evidence type="ECO:0000256" key="9">
    <source>
        <dbReference type="ARBA" id="ARBA00023136"/>
    </source>
</evidence>
<keyword evidence="6" id="KW-0812">Transmembrane</keyword>
<evidence type="ECO:0000256" key="4">
    <source>
        <dbReference type="ARBA" id="ARBA00022475"/>
    </source>
</evidence>
<evidence type="ECO:0000313" key="12">
    <source>
        <dbReference type="EMBL" id="KYG82631.1"/>
    </source>
</evidence>
<evidence type="ECO:0000313" key="13">
    <source>
        <dbReference type="Proteomes" id="UP000075615"/>
    </source>
</evidence>
<dbReference type="InterPro" id="IPR037682">
    <property type="entry name" value="TonB_C"/>
</dbReference>
<evidence type="ECO:0000259" key="11">
    <source>
        <dbReference type="PROSITE" id="PS52015"/>
    </source>
</evidence>
<name>A0A150XV50_9BACT</name>
<dbReference type="GO" id="GO:0098797">
    <property type="term" value="C:plasma membrane protein complex"/>
    <property type="evidence" value="ECO:0007669"/>
    <property type="project" value="TreeGrafter"/>
</dbReference>
<dbReference type="GO" id="GO:0015031">
    <property type="term" value="P:protein transport"/>
    <property type="evidence" value="ECO:0007669"/>
    <property type="project" value="UniProtKB-KW"/>
</dbReference>
<keyword evidence="7" id="KW-0653">Protein transport</keyword>
<dbReference type="PANTHER" id="PTHR33446">
    <property type="entry name" value="PROTEIN TONB-RELATED"/>
    <property type="match status" value="1"/>
</dbReference>
<keyword evidence="8" id="KW-1133">Transmembrane helix</keyword>
<keyword evidence="5" id="KW-0997">Cell inner membrane</keyword>
<dbReference type="OrthoDB" id="9812355at2"/>